<dbReference type="InterPro" id="IPR003595">
    <property type="entry name" value="Tyr_Pase_cat"/>
</dbReference>
<evidence type="ECO:0000259" key="4">
    <source>
        <dbReference type="PROSITE" id="PS50055"/>
    </source>
</evidence>
<evidence type="ECO:0000313" key="5">
    <source>
        <dbReference type="EMBL" id="PIC37319.1"/>
    </source>
</evidence>
<feature type="chain" id="PRO_5013586298" description="Tyrosine-protein phosphatase domain-containing protein" evidence="3">
    <location>
        <begin position="19"/>
        <end position="496"/>
    </location>
</feature>
<dbReference type="PROSITE" id="PS50055">
    <property type="entry name" value="TYR_PHOSPHATASE_PTP"/>
    <property type="match status" value="1"/>
</dbReference>
<evidence type="ECO:0000313" key="6">
    <source>
        <dbReference type="Proteomes" id="UP000230233"/>
    </source>
</evidence>
<dbReference type="SMART" id="SM00404">
    <property type="entry name" value="PTPc_motif"/>
    <property type="match status" value="1"/>
</dbReference>
<keyword evidence="2" id="KW-0472">Membrane</keyword>
<protein>
    <recommendedName>
        <fullName evidence="4">Tyrosine-protein phosphatase domain-containing protein</fullName>
    </recommendedName>
</protein>
<feature type="compositionally biased region" description="Basic residues" evidence="1">
    <location>
        <begin position="452"/>
        <end position="480"/>
    </location>
</feature>
<feature type="compositionally biased region" description="Low complexity" evidence="1">
    <location>
        <begin position="481"/>
        <end position="496"/>
    </location>
</feature>
<feature type="domain" description="Tyrosine-protein phosphatase" evidence="4">
    <location>
        <begin position="146"/>
        <end position="404"/>
    </location>
</feature>
<name>A0A2G5UCR9_9PELO</name>
<dbReference type="Proteomes" id="UP000230233">
    <property type="component" value="Chromosome IV"/>
</dbReference>
<feature type="transmembrane region" description="Helical" evidence="2">
    <location>
        <begin position="47"/>
        <end position="69"/>
    </location>
</feature>
<dbReference type="SMART" id="SM00194">
    <property type="entry name" value="PTPc"/>
    <property type="match status" value="1"/>
</dbReference>
<dbReference type="EMBL" id="PDUG01000004">
    <property type="protein sequence ID" value="PIC37319.1"/>
    <property type="molecule type" value="Genomic_DNA"/>
</dbReference>
<dbReference type="PANTHER" id="PTHR46163">
    <property type="entry name" value="TYROSINE-PROTEIN PHOSPHATASE-RELATED"/>
    <property type="match status" value="1"/>
</dbReference>
<dbReference type="Pfam" id="PF00102">
    <property type="entry name" value="Y_phosphatase"/>
    <property type="match status" value="1"/>
</dbReference>
<keyword evidence="6" id="KW-1185">Reference proteome</keyword>
<evidence type="ECO:0000256" key="2">
    <source>
        <dbReference type="SAM" id="Phobius"/>
    </source>
</evidence>
<dbReference type="InterPro" id="IPR052782">
    <property type="entry name" value="Oocyte-zygote_transition_reg"/>
</dbReference>
<reference evidence="6" key="1">
    <citation type="submission" date="2017-10" db="EMBL/GenBank/DDBJ databases">
        <title>Rapid genome shrinkage in a self-fertile nematode reveals novel sperm competition proteins.</title>
        <authorList>
            <person name="Yin D."/>
            <person name="Schwarz E.M."/>
            <person name="Thomas C.G."/>
            <person name="Felde R.L."/>
            <person name="Korf I.F."/>
            <person name="Cutter A.D."/>
            <person name="Schartner C.M."/>
            <person name="Ralston E.J."/>
            <person name="Meyer B.J."/>
            <person name="Haag E.S."/>
        </authorList>
    </citation>
    <scope>NUCLEOTIDE SEQUENCE [LARGE SCALE GENOMIC DNA]</scope>
    <source>
        <strain evidence="6">JU1422</strain>
    </source>
</reference>
<evidence type="ECO:0000256" key="3">
    <source>
        <dbReference type="SAM" id="SignalP"/>
    </source>
</evidence>
<proteinExistence type="predicted"/>
<keyword evidence="3" id="KW-0732">Signal</keyword>
<dbReference type="PANTHER" id="PTHR46163:SF15">
    <property type="entry name" value="TYROSINE-PROTEIN PHOSPHATASE DOMAIN-CONTAINING PROTEIN"/>
    <property type="match status" value="1"/>
</dbReference>
<feature type="signal peptide" evidence="3">
    <location>
        <begin position="1"/>
        <end position="18"/>
    </location>
</feature>
<dbReference type="AlphaFoldDB" id="A0A2G5UCR9"/>
<accession>A0A2G5UCR9</accession>
<keyword evidence="2" id="KW-1133">Transmembrane helix</keyword>
<organism evidence="5 6">
    <name type="scientific">Caenorhabditis nigoni</name>
    <dbReference type="NCBI Taxonomy" id="1611254"/>
    <lineage>
        <taxon>Eukaryota</taxon>
        <taxon>Metazoa</taxon>
        <taxon>Ecdysozoa</taxon>
        <taxon>Nematoda</taxon>
        <taxon>Chromadorea</taxon>
        <taxon>Rhabditida</taxon>
        <taxon>Rhabditina</taxon>
        <taxon>Rhabditomorpha</taxon>
        <taxon>Rhabditoidea</taxon>
        <taxon>Rhabditidae</taxon>
        <taxon>Peloderinae</taxon>
        <taxon>Caenorhabditis</taxon>
    </lineage>
</organism>
<dbReference type="InterPro" id="IPR000242">
    <property type="entry name" value="PTP_cat"/>
</dbReference>
<gene>
    <name evidence="5" type="primary">Cnig_chr_IV.g15987</name>
    <name evidence="5" type="ORF">B9Z55_015987</name>
</gene>
<dbReference type="STRING" id="1611254.A0A2G5UCR9"/>
<sequence>MGSAFLIVPLIFVSMTFAARPRKNATTPSPPAEESIGIMEVLEDCDIFCWTLTVIVIIAPIIFTLFVLYTCRKNKEFFWEPKNYYIECEMIDLDPPYAHVKPADRHNISVFMEKQLLLKGKDLAKIHVGILKAASYGPQSEEREAPYKKLAWTRYRDRNIKLKPENALQPYRLHGNLIRTRMNTRFYAMQAPTMLTEHTEDTRLDFLDMVVYENVKYIVMLCNKANTGTYFCNNAGESFKIGPYTIKTASKCIFGTKDKNGNPVTWGNAIIVRELEISKEPRRQFNFGKNFGKKEDWPTRTVTHFQYTKWRGKGLPPLKYGYDPCFVLLRTVTADLSTIPVIVHCKYGTGPTMSFIGLEYISRLVEIWPEKTFSELAMQFVAKRYNAFDNLLQIYWLQIGVIRFLEKSNQFGSVSFDMWATFIRRRRAQLMRQLKAYQKKGIPVNVKALSKLKARSKSKAQSKPKAQSKSKAQSKPKAQSKSKAQSKLQAQPGGKK</sequence>
<evidence type="ECO:0000256" key="1">
    <source>
        <dbReference type="SAM" id="MobiDB-lite"/>
    </source>
</evidence>
<dbReference type="InterPro" id="IPR029021">
    <property type="entry name" value="Prot-tyrosine_phosphatase-like"/>
</dbReference>
<comment type="caution">
    <text evidence="5">The sequence shown here is derived from an EMBL/GenBank/DDBJ whole genome shotgun (WGS) entry which is preliminary data.</text>
</comment>
<dbReference type="SUPFAM" id="SSF52799">
    <property type="entry name" value="(Phosphotyrosine protein) phosphatases II"/>
    <property type="match status" value="1"/>
</dbReference>
<dbReference type="OrthoDB" id="5806364at2759"/>
<dbReference type="PRINTS" id="PR00700">
    <property type="entry name" value="PRTYPHPHTASE"/>
</dbReference>
<dbReference type="GO" id="GO:0004725">
    <property type="term" value="F:protein tyrosine phosphatase activity"/>
    <property type="evidence" value="ECO:0007669"/>
    <property type="project" value="InterPro"/>
</dbReference>
<feature type="region of interest" description="Disordered" evidence="1">
    <location>
        <begin position="452"/>
        <end position="496"/>
    </location>
</feature>
<dbReference type="Gene3D" id="3.90.190.10">
    <property type="entry name" value="Protein tyrosine phosphatase superfamily"/>
    <property type="match status" value="1"/>
</dbReference>
<keyword evidence="2" id="KW-0812">Transmembrane</keyword>